<dbReference type="InterPro" id="IPR029063">
    <property type="entry name" value="SAM-dependent_MTases_sf"/>
</dbReference>
<name>A0A4Q2RIY6_9HYPH</name>
<proteinExistence type="predicted"/>
<reference evidence="4 5" key="2">
    <citation type="submission" date="2019-02" db="EMBL/GenBank/DDBJ databases">
        <title>'Lichenibacterium ramalinii' gen. nov. sp. nov., 'Lichenibacterium minor' gen. nov. sp. nov.</title>
        <authorList>
            <person name="Pankratov T."/>
        </authorList>
    </citation>
    <scope>NUCLEOTIDE SEQUENCE [LARGE SCALE GENOMIC DNA]</scope>
    <source>
        <strain evidence="4 5">RmlP001</strain>
    </source>
</reference>
<dbReference type="PANTHER" id="PTHR43861">
    <property type="entry name" value="TRANS-ACONITATE 2-METHYLTRANSFERASE-RELATED"/>
    <property type="match status" value="1"/>
</dbReference>
<keyword evidence="5" id="KW-1185">Reference proteome</keyword>
<dbReference type="GO" id="GO:0008168">
    <property type="term" value="F:methyltransferase activity"/>
    <property type="evidence" value="ECO:0007669"/>
    <property type="project" value="UniProtKB-KW"/>
</dbReference>
<dbReference type="AlphaFoldDB" id="A0A4Q2RIY6"/>
<dbReference type="Gene3D" id="3.40.50.150">
    <property type="entry name" value="Vaccinia Virus protein VP39"/>
    <property type="match status" value="1"/>
</dbReference>
<gene>
    <name evidence="4" type="ORF">D3272_01670</name>
</gene>
<keyword evidence="1 4" id="KW-0489">Methyltransferase</keyword>
<dbReference type="SUPFAM" id="SSF53335">
    <property type="entry name" value="S-adenosyl-L-methionine-dependent methyltransferases"/>
    <property type="match status" value="1"/>
</dbReference>
<comment type="caution">
    <text evidence="4">The sequence shown here is derived from an EMBL/GenBank/DDBJ whole genome shotgun (WGS) entry which is preliminary data.</text>
</comment>
<evidence type="ECO:0000259" key="3">
    <source>
        <dbReference type="Pfam" id="PF13649"/>
    </source>
</evidence>
<evidence type="ECO:0000256" key="2">
    <source>
        <dbReference type="ARBA" id="ARBA00022679"/>
    </source>
</evidence>
<evidence type="ECO:0000313" key="5">
    <source>
        <dbReference type="Proteomes" id="UP000289411"/>
    </source>
</evidence>
<accession>A0A4Q2RIY6</accession>
<dbReference type="Pfam" id="PF13649">
    <property type="entry name" value="Methyltransf_25"/>
    <property type="match status" value="1"/>
</dbReference>
<evidence type="ECO:0000256" key="1">
    <source>
        <dbReference type="ARBA" id="ARBA00022603"/>
    </source>
</evidence>
<dbReference type="PANTHER" id="PTHR43861:SF1">
    <property type="entry name" value="TRANS-ACONITATE 2-METHYLTRANSFERASE"/>
    <property type="match status" value="1"/>
</dbReference>
<dbReference type="GO" id="GO:0032259">
    <property type="term" value="P:methylation"/>
    <property type="evidence" value="ECO:0007669"/>
    <property type="project" value="UniProtKB-KW"/>
</dbReference>
<keyword evidence="2 4" id="KW-0808">Transferase</keyword>
<dbReference type="Proteomes" id="UP000289411">
    <property type="component" value="Unassembled WGS sequence"/>
</dbReference>
<dbReference type="EMBL" id="QYBC01000001">
    <property type="protein sequence ID" value="RYB07994.1"/>
    <property type="molecule type" value="Genomic_DNA"/>
</dbReference>
<organism evidence="4 5">
    <name type="scientific">Lichenibacterium ramalinae</name>
    <dbReference type="NCBI Taxonomy" id="2316527"/>
    <lineage>
        <taxon>Bacteria</taxon>
        <taxon>Pseudomonadati</taxon>
        <taxon>Pseudomonadota</taxon>
        <taxon>Alphaproteobacteria</taxon>
        <taxon>Hyphomicrobiales</taxon>
        <taxon>Lichenihabitantaceae</taxon>
        <taxon>Lichenibacterium</taxon>
    </lineage>
</organism>
<protein>
    <submittedName>
        <fullName evidence="4">Methyltransferase domain-containing protein</fullName>
    </submittedName>
</protein>
<evidence type="ECO:0000313" key="4">
    <source>
        <dbReference type="EMBL" id="RYB07994.1"/>
    </source>
</evidence>
<feature type="domain" description="Methyltransferase" evidence="3">
    <location>
        <begin position="37"/>
        <end position="137"/>
    </location>
</feature>
<dbReference type="OrthoDB" id="5298787at2"/>
<sequence>MDRIYRRQRVIYDLTRRHYLLGRDRLIADLAPGSGTVLEVGCGTGRNLVAAARRHPAARFYGFDVSPAMLETATAALARAGLGGRVEIAQADATAVAAGALFGRPGFDRVFISYVLSMIPDWRAALERAAEALAPGGRLLVVDFGPQDGLPRAFGRGLFAWLALFHVHPIGDLPVALGDLAARHGLALDCRSLHRGYAVYAVLERPGA</sequence>
<reference evidence="4 5" key="1">
    <citation type="submission" date="2018-09" db="EMBL/GenBank/DDBJ databases">
        <authorList>
            <person name="Grouzdev D.S."/>
            <person name="Krutkina M.S."/>
        </authorList>
    </citation>
    <scope>NUCLEOTIDE SEQUENCE [LARGE SCALE GENOMIC DNA]</scope>
    <source>
        <strain evidence="4 5">RmlP001</strain>
    </source>
</reference>
<dbReference type="InterPro" id="IPR041698">
    <property type="entry name" value="Methyltransf_25"/>
</dbReference>